<evidence type="ECO:0000256" key="1">
    <source>
        <dbReference type="ARBA" id="ARBA00008520"/>
    </source>
</evidence>
<sequence length="431" mass="45574">MKRIIALGTAAVLAVAAMTGCSVKDGSGGGGGKGKKQITFLVFETPNQTPQVWDAAIKRVTDKYPDISVKKLVSPTQDRTAYAKQLLTSGQLPDVMIAVSPAGFAEAGNLYAWQPNELTDFSYPNNGAVNGKIYQLPANSQTIPVVYFNKGLFAKAGIATPPKTYGEMMADAAKLKAKGITPFVVGGGKDIHDALGPTFAGILGTDLYAKNPNWMHDRRAGKVKFAGPDYVKAAGKLADLASKGYIDKRMLSQDYAATQSAFLSGKGAMYAMGNWFAAAADDPRTKPSFDIGQFFWPSDDGKLAVPTFTGGGLLVNAHSKNLDAAKKFALAYQLDKTNLDASTKNDGLFPAIKGYTPPAGSGPVFKTGYDMFKRAESQNAVVPAFGFEAGDDGMLPGVADKWSTSMGDLVTGRKSAADVGNLLDSEWQKAS</sequence>
<accession>A0ABP8TRH3</accession>
<gene>
    <name evidence="4" type="ORF">GCM10023195_57200</name>
</gene>
<evidence type="ECO:0000256" key="3">
    <source>
        <dbReference type="SAM" id="SignalP"/>
    </source>
</evidence>
<dbReference type="Pfam" id="PF01547">
    <property type="entry name" value="SBP_bac_1"/>
    <property type="match status" value="1"/>
</dbReference>
<dbReference type="EMBL" id="BAABHJ010000023">
    <property type="protein sequence ID" value="GAA4613249.1"/>
    <property type="molecule type" value="Genomic_DNA"/>
</dbReference>
<dbReference type="Proteomes" id="UP001500212">
    <property type="component" value="Unassembled WGS sequence"/>
</dbReference>
<dbReference type="Gene3D" id="3.40.190.10">
    <property type="entry name" value="Periplasmic binding protein-like II"/>
    <property type="match status" value="2"/>
</dbReference>
<proteinExistence type="inferred from homology"/>
<feature type="signal peptide" evidence="3">
    <location>
        <begin position="1"/>
        <end position="19"/>
    </location>
</feature>
<keyword evidence="3" id="KW-0732">Signal</keyword>
<protein>
    <submittedName>
        <fullName evidence="4">Extracellular solute-binding protein</fullName>
    </submittedName>
</protein>
<reference evidence="5" key="1">
    <citation type="journal article" date="2019" name="Int. J. Syst. Evol. Microbiol.">
        <title>The Global Catalogue of Microorganisms (GCM) 10K type strain sequencing project: providing services to taxonomists for standard genome sequencing and annotation.</title>
        <authorList>
            <consortium name="The Broad Institute Genomics Platform"/>
            <consortium name="The Broad Institute Genome Sequencing Center for Infectious Disease"/>
            <person name="Wu L."/>
            <person name="Ma J."/>
        </authorList>
    </citation>
    <scope>NUCLEOTIDE SEQUENCE [LARGE SCALE GENOMIC DNA]</scope>
    <source>
        <strain evidence="5">JCM 17938</strain>
    </source>
</reference>
<dbReference type="InterPro" id="IPR006059">
    <property type="entry name" value="SBP"/>
</dbReference>
<keyword evidence="2" id="KW-0813">Transport</keyword>
<evidence type="ECO:0000256" key="2">
    <source>
        <dbReference type="ARBA" id="ARBA00022448"/>
    </source>
</evidence>
<feature type="chain" id="PRO_5046967226" evidence="3">
    <location>
        <begin position="20"/>
        <end position="431"/>
    </location>
</feature>
<comment type="similarity">
    <text evidence="1">Belongs to the bacterial solute-binding protein 1 family.</text>
</comment>
<keyword evidence="5" id="KW-1185">Reference proteome</keyword>
<dbReference type="InterPro" id="IPR050490">
    <property type="entry name" value="Bact_solute-bd_prot1"/>
</dbReference>
<evidence type="ECO:0000313" key="5">
    <source>
        <dbReference type="Proteomes" id="UP001500212"/>
    </source>
</evidence>
<name>A0ABP8TRH3_9ACTN</name>
<comment type="caution">
    <text evidence="4">The sequence shown here is derived from an EMBL/GenBank/DDBJ whole genome shotgun (WGS) entry which is preliminary data.</text>
</comment>
<dbReference type="PANTHER" id="PTHR43649">
    <property type="entry name" value="ARABINOSE-BINDING PROTEIN-RELATED"/>
    <property type="match status" value="1"/>
</dbReference>
<organism evidence="4 5">
    <name type="scientific">Actinoallomurus liliacearum</name>
    <dbReference type="NCBI Taxonomy" id="1080073"/>
    <lineage>
        <taxon>Bacteria</taxon>
        <taxon>Bacillati</taxon>
        <taxon>Actinomycetota</taxon>
        <taxon>Actinomycetes</taxon>
        <taxon>Streptosporangiales</taxon>
        <taxon>Thermomonosporaceae</taxon>
        <taxon>Actinoallomurus</taxon>
    </lineage>
</organism>
<dbReference type="PROSITE" id="PS51257">
    <property type="entry name" value="PROKAR_LIPOPROTEIN"/>
    <property type="match status" value="1"/>
</dbReference>
<dbReference type="SUPFAM" id="SSF53850">
    <property type="entry name" value="Periplasmic binding protein-like II"/>
    <property type="match status" value="1"/>
</dbReference>
<evidence type="ECO:0000313" key="4">
    <source>
        <dbReference type="EMBL" id="GAA4613249.1"/>
    </source>
</evidence>
<dbReference type="RefSeq" id="WP_345361128.1">
    <property type="nucleotide sequence ID" value="NZ_BAABHJ010000023.1"/>
</dbReference>
<dbReference type="PANTHER" id="PTHR43649:SF29">
    <property type="entry name" value="OSMOPROTECTIVE COMPOUNDS-BINDING PROTEIN GGTB"/>
    <property type="match status" value="1"/>
</dbReference>